<feature type="transmembrane region" description="Helical" evidence="8">
    <location>
        <begin position="312"/>
        <end position="333"/>
    </location>
</feature>
<dbReference type="SMART" id="SM00665">
    <property type="entry name" value="B561"/>
    <property type="match status" value="1"/>
</dbReference>
<name>A0A1Y2BUH6_9FUNG</name>
<dbReference type="EMBL" id="MCGO01000044">
    <property type="protein sequence ID" value="ORY38409.1"/>
    <property type="molecule type" value="Genomic_DNA"/>
</dbReference>
<dbReference type="PANTHER" id="PTHR47797">
    <property type="entry name" value="DEHYDROGENASE, PUTATIVE (AFU_ORTHOLOGUE AFUA_8G05805)-RELATED"/>
    <property type="match status" value="1"/>
</dbReference>
<feature type="chain" id="PRO_5012824548" description="Cytochrome b561 domain-containing protein" evidence="9">
    <location>
        <begin position="20"/>
        <end position="548"/>
    </location>
</feature>
<evidence type="ECO:0000313" key="12">
    <source>
        <dbReference type="EMBL" id="ORY38409.1"/>
    </source>
</evidence>
<evidence type="ECO:0000259" key="11">
    <source>
        <dbReference type="SMART" id="SM00665"/>
    </source>
</evidence>
<keyword evidence="4" id="KW-0249">Electron transport</keyword>
<dbReference type="CDD" id="cd08760">
    <property type="entry name" value="Cyt_b561_FRRS1_like"/>
    <property type="match status" value="1"/>
</dbReference>
<accession>A0A1Y2BUH6</accession>
<organism evidence="12 13">
    <name type="scientific">Rhizoclosmatium globosum</name>
    <dbReference type="NCBI Taxonomy" id="329046"/>
    <lineage>
        <taxon>Eukaryota</taxon>
        <taxon>Fungi</taxon>
        <taxon>Fungi incertae sedis</taxon>
        <taxon>Chytridiomycota</taxon>
        <taxon>Chytridiomycota incertae sedis</taxon>
        <taxon>Chytridiomycetes</taxon>
        <taxon>Chytridiales</taxon>
        <taxon>Chytriomycetaceae</taxon>
        <taxon>Rhizoclosmatium</taxon>
    </lineage>
</organism>
<protein>
    <recommendedName>
        <fullName evidence="14">Cytochrome b561 domain-containing protein</fullName>
    </recommendedName>
</protein>
<keyword evidence="5 8" id="KW-1133">Transmembrane helix</keyword>
<feature type="transmembrane region" description="Helical" evidence="8">
    <location>
        <begin position="280"/>
        <end position="300"/>
    </location>
</feature>
<dbReference type="GO" id="GO:0016020">
    <property type="term" value="C:membrane"/>
    <property type="evidence" value="ECO:0007669"/>
    <property type="project" value="UniProtKB-SubCell"/>
</dbReference>
<feature type="transmembrane region" description="Helical" evidence="8">
    <location>
        <begin position="345"/>
        <end position="370"/>
    </location>
</feature>
<dbReference type="Pfam" id="PF03188">
    <property type="entry name" value="Cytochrom_B561"/>
    <property type="match status" value="1"/>
</dbReference>
<feature type="domain" description="DOMON" evidence="10">
    <location>
        <begin position="60"/>
        <end position="157"/>
    </location>
</feature>
<feature type="domain" description="Cytochrome b561" evidence="11">
    <location>
        <begin position="211"/>
        <end position="333"/>
    </location>
</feature>
<reference evidence="12 13" key="1">
    <citation type="submission" date="2016-07" db="EMBL/GenBank/DDBJ databases">
        <title>Pervasive Adenine N6-methylation of Active Genes in Fungi.</title>
        <authorList>
            <consortium name="DOE Joint Genome Institute"/>
            <person name="Mondo S.J."/>
            <person name="Dannebaum R.O."/>
            <person name="Kuo R.C."/>
            <person name="Labutti K."/>
            <person name="Haridas S."/>
            <person name="Kuo A."/>
            <person name="Salamov A."/>
            <person name="Ahrendt S.R."/>
            <person name="Lipzen A."/>
            <person name="Sullivan W."/>
            <person name="Andreopoulos W.B."/>
            <person name="Clum A."/>
            <person name="Lindquist E."/>
            <person name="Daum C."/>
            <person name="Ramamoorthy G.K."/>
            <person name="Gryganskyi A."/>
            <person name="Culley D."/>
            <person name="Magnuson J.K."/>
            <person name="James T.Y."/>
            <person name="O'Malley M.A."/>
            <person name="Stajich J.E."/>
            <person name="Spatafora J.W."/>
            <person name="Visel A."/>
            <person name="Grigoriev I.V."/>
        </authorList>
    </citation>
    <scope>NUCLEOTIDE SEQUENCE [LARGE SCALE GENOMIC DNA]</scope>
    <source>
        <strain evidence="12 13">JEL800</strain>
    </source>
</reference>
<dbReference type="Gene3D" id="1.20.120.1770">
    <property type="match status" value="1"/>
</dbReference>
<evidence type="ECO:0000256" key="3">
    <source>
        <dbReference type="ARBA" id="ARBA00022692"/>
    </source>
</evidence>
<dbReference type="PANTHER" id="PTHR47797:SF3">
    <property type="entry name" value="CYTOCHROME B561 DOMAIN-CONTAINING PROTEIN"/>
    <property type="match status" value="1"/>
</dbReference>
<evidence type="ECO:0000256" key="8">
    <source>
        <dbReference type="SAM" id="Phobius"/>
    </source>
</evidence>
<evidence type="ECO:0000256" key="1">
    <source>
        <dbReference type="ARBA" id="ARBA00004370"/>
    </source>
</evidence>
<evidence type="ECO:0000256" key="9">
    <source>
        <dbReference type="SAM" id="SignalP"/>
    </source>
</evidence>
<gene>
    <name evidence="12" type="ORF">BCR33DRAFT_720775</name>
</gene>
<feature type="transmembrane region" description="Helical" evidence="8">
    <location>
        <begin position="209"/>
        <end position="231"/>
    </location>
</feature>
<keyword evidence="3 8" id="KW-0812">Transmembrane</keyword>
<evidence type="ECO:0000256" key="6">
    <source>
        <dbReference type="ARBA" id="ARBA00023136"/>
    </source>
</evidence>
<dbReference type="AlphaFoldDB" id="A0A1Y2BUH6"/>
<proteinExistence type="predicted"/>
<comment type="subcellular location">
    <subcellularLocation>
        <location evidence="1">Membrane</location>
    </subcellularLocation>
</comment>
<dbReference type="OrthoDB" id="366214at2759"/>
<feature type="compositionally biased region" description="Gly residues" evidence="7">
    <location>
        <begin position="427"/>
        <end position="442"/>
    </location>
</feature>
<dbReference type="SMART" id="SM00664">
    <property type="entry name" value="DoH"/>
    <property type="match status" value="1"/>
</dbReference>
<dbReference type="Proteomes" id="UP000193642">
    <property type="component" value="Unassembled WGS sequence"/>
</dbReference>
<keyword evidence="9" id="KW-0732">Signal</keyword>
<sequence>MHTTSLLVVALSLLAQVNALYCYPDKSDVSGTPLPAFCIGAHDLGTGSTQFTIFTSVSGWFGFGLGASPGDQMGPADAMIAYQDPNSNTVKVSSFLTTGPGALTANAAKPWSLVDLNTTIPQPAWAPLAFSVVRPNTATGGGALNVGGFSNFIFAWASAKLTIKSDGSMTMTAHGNNHTYVNATVNANSISGGPGIIALPSGVSRSTIALAHAALMIVAFVGIPPFAIFVAMFMREKLKYSWVALHMGLLIGGTGLLGIIGAVVMILFKPGPMFSSFHHILGVVIIALMLIQFGLGAAARSSQDTRSIMSQIHRYFGLILTFIIVPIQLYLGFTEYNTVFGTAAPIWLIILPILFAVCGISTLVAGYFMFPYGEVSSGGAGYRDDEFGGYAPQKQACGRDFVALDSPQNGSKRGGGSRNKDYEYNGGSSGNGHRTGGSGNGRGASRNDEYDGYTQSGNNRGGGEDYNASRKAPSRNGGQSANGHYDPMAPSSPSGNSGRTRGQPSRNNDYPGQAPARGGDYPGNGGSRSASRSRGGGGRSGNNRGDDY</sequence>
<feature type="transmembrane region" description="Helical" evidence="8">
    <location>
        <begin position="243"/>
        <end position="268"/>
    </location>
</feature>
<dbReference type="InterPro" id="IPR005018">
    <property type="entry name" value="DOMON_domain"/>
</dbReference>
<evidence type="ECO:0008006" key="14">
    <source>
        <dbReference type="Google" id="ProtNLM"/>
    </source>
</evidence>
<feature type="region of interest" description="Disordered" evidence="7">
    <location>
        <begin position="403"/>
        <end position="548"/>
    </location>
</feature>
<dbReference type="InterPro" id="IPR006593">
    <property type="entry name" value="Cyt_b561/ferric_Rdtase_TM"/>
</dbReference>
<evidence type="ECO:0000256" key="5">
    <source>
        <dbReference type="ARBA" id="ARBA00022989"/>
    </source>
</evidence>
<dbReference type="STRING" id="329046.A0A1Y2BUH6"/>
<evidence type="ECO:0000256" key="2">
    <source>
        <dbReference type="ARBA" id="ARBA00022448"/>
    </source>
</evidence>
<evidence type="ECO:0000259" key="10">
    <source>
        <dbReference type="SMART" id="SM00664"/>
    </source>
</evidence>
<evidence type="ECO:0000256" key="7">
    <source>
        <dbReference type="SAM" id="MobiDB-lite"/>
    </source>
</evidence>
<keyword evidence="2" id="KW-0813">Transport</keyword>
<dbReference type="SUPFAM" id="SSF49344">
    <property type="entry name" value="CBD9-like"/>
    <property type="match status" value="1"/>
</dbReference>
<feature type="signal peptide" evidence="9">
    <location>
        <begin position="1"/>
        <end position="19"/>
    </location>
</feature>
<comment type="caution">
    <text evidence="12">The sequence shown here is derived from an EMBL/GenBank/DDBJ whole genome shotgun (WGS) entry which is preliminary data.</text>
</comment>
<evidence type="ECO:0000313" key="13">
    <source>
        <dbReference type="Proteomes" id="UP000193642"/>
    </source>
</evidence>
<keyword evidence="6 8" id="KW-0472">Membrane</keyword>
<keyword evidence="13" id="KW-1185">Reference proteome</keyword>
<feature type="compositionally biased region" description="Polar residues" evidence="7">
    <location>
        <begin position="491"/>
        <end position="510"/>
    </location>
</feature>
<evidence type="ECO:0000256" key="4">
    <source>
        <dbReference type="ARBA" id="ARBA00022982"/>
    </source>
</evidence>